<dbReference type="CDD" id="cd04051">
    <property type="entry name" value="C2_SRC2_like"/>
    <property type="match status" value="1"/>
</dbReference>
<dbReference type="Proteomes" id="UP001318860">
    <property type="component" value="Unassembled WGS sequence"/>
</dbReference>
<protein>
    <recommendedName>
        <fullName evidence="1">C2 domain-containing protein</fullName>
    </recommendedName>
</protein>
<dbReference type="PANTHER" id="PTHR32246:SF173">
    <property type="entry name" value="C2 DOMAIN-CONTAINING PROTEIN"/>
    <property type="match status" value="1"/>
</dbReference>
<reference evidence="2 3" key="1">
    <citation type="journal article" date="2021" name="Comput. Struct. Biotechnol. J.">
        <title>De novo genome assembly of the potent medicinal plant Rehmannia glutinosa using nanopore technology.</title>
        <authorList>
            <person name="Ma L."/>
            <person name="Dong C."/>
            <person name="Song C."/>
            <person name="Wang X."/>
            <person name="Zheng X."/>
            <person name="Niu Y."/>
            <person name="Chen S."/>
            <person name="Feng W."/>
        </authorList>
    </citation>
    <scope>NUCLEOTIDE SEQUENCE [LARGE SCALE GENOMIC DNA]</scope>
    <source>
        <strain evidence="2">DH-2019</strain>
    </source>
</reference>
<organism evidence="2 3">
    <name type="scientific">Rehmannia glutinosa</name>
    <name type="common">Chinese foxglove</name>
    <dbReference type="NCBI Taxonomy" id="99300"/>
    <lineage>
        <taxon>Eukaryota</taxon>
        <taxon>Viridiplantae</taxon>
        <taxon>Streptophyta</taxon>
        <taxon>Embryophyta</taxon>
        <taxon>Tracheophyta</taxon>
        <taxon>Spermatophyta</taxon>
        <taxon>Magnoliopsida</taxon>
        <taxon>eudicotyledons</taxon>
        <taxon>Gunneridae</taxon>
        <taxon>Pentapetalae</taxon>
        <taxon>asterids</taxon>
        <taxon>lamiids</taxon>
        <taxon>Lamiales</taxon>
        <taxon>Orobanchaceae</taxon>
        <taxon>Rehmannieae</taxon>
        <taxon>Rehmannia</taxon>
    </lineage>
</organism>
<dbReference type="PANTHER" id="PTHR32246">
    <property type="entry name" value="INGRESSION PROTEIN FIC1"/>
    <property type="match status" value="1"/>
</dbReference>
<proteinExistence type="predicted"/>
<gene>
    <name evidence="2" type="ORF">DH2020_020042</name>
</gene>
<dbReference type="InterPro" id="IPR044750">
    <property type="entry name" value="C2_SRC2/BAP"/>
</dbReference>
<evidence type="ECO:0000313" key="2">
    <source>
        <dbReference type="EMBL" id="KAK6146173.1"/>
    </source>
</evidence>
<feature type="domain" description="C2" evidence="1">
    <location>
        <begin position="1"/>
        <end position="89"/>
    </location>
</feature>
<dbReference type="PROSITE" id="PS50004">
    <property type="entry name" value="C2"/>
    <property type="match status" value="1"/>
</dbReference>
<comment type="caution">
    <text evidence="2">The sequence shown here is derived from an EMBL/GenBank/DDBJ whole genome shotgun (WGS) entry which is preliminary data.</text>
</comment>
<evidence type="ECO:0000313" key="3">
    <source>
        <dbReference type="Proteomes" id="UP001318860"/>
    </source>
</evidence>
<dbReference type="InterPro" id="IPR000008">
    <property type="entry name" value="C2_dom"/>
</dbReference>
<evidence type="ECO:0000259" key="1">
    <source>
        <dbReference type="PROSITE" id="PS50004"/>
    </source>
</evidence>
<name>A0ABR0WF77_REHGL</name>
<dbReference type="EMBL" id="JABTTQ020000011">
    <property type="protein sequence ID" value="KAK6146173.1"/>
    <property type="molecule type" value="Genomic_DNA"/>
</dbReference>
<accession>A0ABR0WF77</accession>
<dbReference type="InterPro" id="IPR035892">
    <property type="entry name" value="C2_domain_sf"/>
</dbReference>
<sequence>MNVYVVVSICGGDKNSKQKTKTPADHDGGANPTWGFPMKFTVEEVALQQNRLMLEFKLICERAFGDRDIGEVHVPIKELLDSPAKGGAGGMKFVSYQVRKPNGKPKGHLTFSYQFIGKITSAGDPLLVVPCSVNPPTAPMMEAERGGGYYPPRGGRYPPPPGYVYPLPPPGYWYRQPLPRYVYPPQLDYGYPPAEKNGLGWD</sequence>
<dbReference type="Gene3D" id="2.60.40.150">
    <property type="entry name" value="C2 domain"/>
    <property type="match status" value="1"/>
</dbReference>
<dbReference type="Pfam" id="PF00168">
    <property type="entry name" value="C2"/>
    <property type="match status" value="1"/>
</dbReference>
<keyword evidence="3" id="KW-1185">Reference proteome</keyword>
<dbReference type="SUPFAM" id="SSF49562">
    <property type="entry name" value="C2 domain (Calcium/lipid-binding domain, CaLB)"/>
    <property type="match status" value="1"/>
</dbReference>